<dbReference type="Proteomes" id="UP000178841">
    <property type="component" value="Unassembled WGS sequence"/>
</dbReference>
<dbReference type="SUPFAM" id="SSF52980">
    <property type="entry name" value="Restriction endonuclease-like"/>
    <property type="match status" value="1"/>
</dbReference>
<accession>A0A1G2CSZ5</accession>
<reference evidence="2 3" key="1">
    <citation type="journal article" date="2016" name="Nat. Commun.">
        <title>Thousands of microbial genomes shed light on interconnected biogeochemical processes in an aquifer system.</title>
        <authorList>
            <person name="Anantharaman K."/>
            <person name="Brown C.T."/>
            <person name="Hug L.A."/>
            <person name="Sharon I."/>
            <person name="Castelle C.J."/>
            <person name="Probst A.J."/>
            <person name="Thomas B.C."/>
            <person name="Singh A."/>
            <person name="Wilkins M.J."/>
            <person name="Karaoz U."/>
            <person name="Brodie E.L."/>
            <person name="Williams K.H."/>
            <person name="Hubbard S.S."/>
            <person name="Banfield J.F."/>
        </authorList>
    </citation>
    <scope>NUCLEOTIDE SEQUENCE [LARGE SCALE GENOMIC DNA]</scope>
</reference>
<dbReference type="EMBL" id="MHLH01000015">
    <property type="protein sequence ID" value="OGZ03781.1"/>
    <property type="molecule type" value="Genomic_DNA"/>
</dbReference>
<dbReference type="AlphaFoldDB" id="A0A1G2CSZ5"/>
<sequence length="388" mass="45450">MKTSYSALETYSNCPQKYKYQEIDKLRAPKRIEAVFGTLVHSALKYMFERGPLYPTQDEVIDFFTKRFNEKSESVVWPDQSKKESAEKQYYEEGVKLLKNFYTKNKPWNFNPIELESRFFTELKNEKTGEIHTIAGIIDRIDKNPENDDYEIIDYKTGKKMPSQESLVDNLQLGLYSLALSARWPALKPKDIKTSLYFLKHNDKISTTASEERMIRTKKVILDKIEEIQKSVKNDIFPPTPSPLCDWCGFRKICPMWSHLYEEKKETPDEKAASGAIREYTEIKEREDVDGKRLKELREIILSYMDSKKIERVFSGNSYITKTLQSRFSFNMEKLKGILERLGKWADILAPDTKKIDEILPSLSEAEQEEILSTREKKSFVMLKQSKK</sequence>
<dbReference type="InterPro" id="IPR011335">
    <property type="entry name" value="Restrct_endonuc-II-like"/>
</dbReference>
<organism evidence="2 3">
    <name type="scientific">Candidatus Lloydbacteria bacterium RIFCSPHIGHO2_01_FULL_41_20</name>
    <dbReference type="NCBI Taxonomy" id="1798657"/>
    <lineage>
        <taxon>Bacteria</taxon>
        <taxon>Candidatus Lloydiibacteriota</taxon>
    </lineage>
</organism>
<comment type="caution">
    <text evidence="2">The sequence shown here is derived from an EMBL/GenBank/DDBJ whole genome shotgun (WGS) entry which is preliminary data.</text>
</comment>
<evidence type="ECO:0000313" key="2">
    <source>
        <dbReference type="EMBL" id="OGZ03781.1"/>
    </source>
</evidence>
<dbReference type="InterPro" id="IPR038726">
    <property type="entry name" value="PDDEXK_AddAB-type"/>
</dbReference>
<dbReference type="Pfam" id="PF12705">
    <property type="entry name" value="PDDEXK_1"/>
    <property type="match status" value="1"/>
</dbReference>
<evidence type="ECO:0000313" key="3">
    <source>
        <dbReference type="Proteomes" id="UP000178841"/>
    </source>
</evidence>
<dbReference type="Gene3D" id="3.90.320.10">
    <property type="match status" value="1"/>
</dbReference>
<dbReference type="InterPro" id="IPR011604">
    <property type="entry name" value="PDDEXK-like_dom_sf"/>
</dbReference>
<proteinExistence type="predicted"/>
<evidence type="ECO:0000259" key="1">
    <source>
        <dbReference type="Pfam" id="PF12705"/>
    </source>
</evidence>
<protein>
    <recommendedName>
        <fullName evidence="1">PD-(D/E)XK endonuclease-like domain-containing protein</fullName>
    </recommendedName>
</protein>
<name>A0A1G2CSZ5_9BACT</name>
<feature type="domain" description="PD-(D/E)XK endonuclease-like" evidence="1">
    <location>
        <begin position="3"/>
        <end position="255"/>
    </location>
</feature>
<gene>
    <name evidence="2" type="ORF">A2648_02395</name>
</gene>
<dbReference type="STRING" id="1798657.A2648_02395"/>